<evidence type="ECO:0000256" key="4">
    <source>
        <dbReference type="ARBA" id="ARBA00022729"/>
    </source>
</evidence>
<evidence type="ECO:0000256" key="13">
    <source>
        <dbReference type="SAM" id="SignalP"/>
    </source>
</evidence>
<dbReference type="PROSITE" id="PS01187">
    <property type="entry name" value="EGF_CA"/>
    <property type="match status" value="1"/>
</dbReference>
<evidence type="ECO:0000313" key="17">
    <source>
        <dbReference type="Proteomes" id="UP001634007"/>
    </source>
</evidence>
<keyword evidence="12" id="KW-1133">Transmembrane helix</keyword>
<evidence type="ECO:0008006" key="18">
    <source>
        <dbReference type="Google" id="ProtNLM"/>
    </source>
</evidence>
<dbReference type="CDD" id="cd00054">
    <property type="entry name" value="EGF_CA"/>
    <property type="match status" value="1"/>
</dbReference>
<dbReference type="GO" id="GO:0004674">
    <property type="term" value="F:protein serine/threonine kinase activity"/>
    <property type="evidence" value="ECO:0007669"/>
    <property type="project" value="UniProtKB-KW"/>
</dbReference>
<comment type="catalytic activity">
    <reaction evidence="10">
        <text>L-threonyl-[protein] + ATP = O-phospho-L-threonyl-[protein] + ADP + H(+)</text>
        <dbReference type="Rhea" id="RHEA:46608"/>
        <dbReference type="Rhea" id="RHEA-COMP:11060"/>
        <dbReference type="Rhea" id="RHEA-COMP:11605"/>
        <dbReference type="ChEBI" id="CHEBI:15378"/>
        <dbReference type="ChEBI" id="CHEBI:30013"/>
        <dbReference type="ChEBI" id="CHEBI:30616"/>
        <dbReference type="ChEBI" id="CHEBI:61977"/>
        <dbReference type="ChEBI" id="CHEBI:456216"/>
    </reaction>
</comment>
<keyword evidence="7" id="KW-0067">ATP-binding</keyword>
<feature type="domain" description="EGF-like" evidence="15">
    <location>
        <begin position="272"/>
        <end position="312"/>
    </location>
</feature>
<dbReference type="PROSITE" id="PS00108">
    <property type="entry name" value="PROTEIN_KINASE_ST"/>
    <property type="match status" value="1"/>
</dbReference>
<dbReference type="FunFam" id="1.10.510.10:FF:000084">
    <property type="entry name" value="Wall-associated receptor kinase 2"/>
    <property type="match status" value="1"/>
</dbReference>
<dbReference type="Gene3D" id="3.30.200.20">
    <property type="entry name" value="Phosphorylase Kinase, domain 1"/>
    <property type="match status" value="1"/>
</dbReference>
<keyword evidence="1" id="KW-0418">Kinase</keyword>
<dbReference type="SMART" id="SM00220">
    <property type="entry name" value="S_TKc"/>
    <property type="match status" value="1"/>
</dbReference>
<evidence type="ECO:0000256" key="6">
    <source>
        <dbReference type="ARBA" id="ARBA00022741"/>
    </source>
</evidence>
<evidence type="ECO:0000256" key="7">
    <source>
        <dbReference type="ARBA" id="ARBA00022840"/>
    </source>
</evidence>
<dbReference type="SMART" id="SM00179">
    <property type="entry name" value="EGF_CA"/>
    <property type="match status" value="1"/>
</dbReference>
<evidence type="ECO:0000256" key="3">
    <source>
        <dbReference type="ARBA" id="ARBA00022679"/>
    </source>
</evidence>
<comment type="catalytic activity">
    <reaction evidence="9">
        <text>L-seryl-[protein] + ATP = O-phospho-L-seryl-[protein] + ADP + H(+)</text>
        <dbReference type="Rhea" id="RHEA:17989"/>
        <dbReference type="Rhea" id="RHEA-COMP:9863"/>
        <dbReference type="Rhea" id="RHEA-COMP:11604"/>
        <dbReference type="ChEBI" id="CHEBI:15378"/>
        <dbReference type="ChEBI" id="CHEBI:29999"/>
        <dbReference type="ChEBI" id="CHEBI:30616"/>
        <dbReference type="ChEBI" id="CHEBI:83421"/>
        <dbReference type="ChEBI" id="CHEBI:456216"/>
    </reaction>
</comment>
<dbReference type="SMART" id="SM00181">
    <property type="entry name" value="EGF"/>
    <property type="match status" value="2"/>
</dbReference>
<dbReference type="Pfam" id="PF07714">
    <property type="entry name" value="PK_Tyr_Ser-Thr"/>
    <property type="match status" value="1"/>
</dbReference>
<dbReference type="AlphaFoldDB" id="A0ABD3KU84"/>
<evidence type="ECO:0000313" key="16">
    <source>
        <dbReference type="EMBL" id="KAL3740846.1"/>
    </source>
</evidence>
<evidence type="ECO:0000256" key="5">
    <source>
        <dbReference type="ARBA" id="ARBA00022737"/>
    </source>
</evidence>
<organism evidence="16 17">
    <name type="scientific">Eucalyptus globulus</name>
    <name type="common">Tasmanian blue gum</name>
    <dbReference type="NCBI Taxonomy" id="34317"/>
    <lineage>
        <taxon>Eukaryota</taxon>
        <taxon>Viridiplantae</taxon>
        <taxon>Streptophyta</taxon>
        <taxon>Embryophyta</taxon>
        <taxon>Tracheophyta</taxon>
        <taxon>Spermatophyta</taxon>
        <taxon>Magnoliopsida</taxon>
        <taxon>eudicotyledons</taxon>
        <taxon>Gunneridae</taxon>
        <taxon>Pentapetalae</taxon>
        <taxon>rosids</taxon>
        <taxon>malvids</taxon>
        <taxon>Myrtales</taxon>
        <taxon>Myrtaceae</taxon>
        <taxon>Myrtoideae</taxon>
        <taxon>Eucalypteae</taxon>
        <taxon>Eucalyptus</taxon>
    </lineage>
</organism>
<dbReference type="EMBL" id="JBJKBG010000005">
    <property type="protein sequence ID" value="KAL3740846.1"/>
    <property type="molecule type" value="Genomic_DNA"/>
</dbReference>
<evidence type="ECO:0000256" key="12">
    <source>
        <dbReference type="SAM" id="Phobius"/>
    </source>
</evidence>
<sequence>MQAALLCFLPVALALATFTEKDYCNRQYCAWSPDLVLWCNHTSGILNLGKNIPVYNISLVNGTMTVGLYRAFDCFNESGSMLDSSKPKRSITLGQQYTLSDTRNKLTVFGCDTSALISDAAGTFGSGCFSYCREHIDFTTESACSGLGCCQTSIPKSLRSLNMSMSSSTNYTSVQSLSSCGSTFVVDQETFNVSIYKLPVPADMQKEVYSNAVLDWVVQRNLTCKEAQSNRSIYACGGANSNCSDFTNGQGYRCFCKPGYTGNPYASPGCQDIDECKDPRQYPCHGNCKNTPGNYTCNCPFGMTGDGKVGCQISRLAIVAAVIALPICGITSVALVIDKWRRTRKQKNFRRNGGQLLKHQRVQIFTEVELAKATNNYDDSNKLGEGGGFGSVYKGEIAGGTMVAVKKPKDVHKSLIKGDFQQELEIVMQINHKNVVKLHGICLETRIPLLVYEYISNGTLSQHIHRNTSTILRSWKNRLRIATEAALALEYMHSCAEPPIIHGDIKSVNILLDQNYSVKVSDFGTSVLISPEHSHVLANEIQGTWGYIDPEYLVTGMLTVKSDIYSFGAVLVELLTGKKPTHFITKSEESINIIHYFISSVKDKTLYNIINFEGASEDEMERVGMVAEIAVKCLDQSGARRPSMSEVAAQLTRINRELDGLTIEENNEYEVDEENLPSHSTSVICETSLLGRQALCFDQ</sequence>
<dbReference type="PROSITE" id="PS50011">
    <property type="entry name" value="PROTEIN_KINASE_DOM"/>
    <property type="match status" value="1"/>
</dbReference>
<evidence type="ECO:0000256" key="10">
    <source>
        <dbReference type="ARBA" id="ARBA00047951"/>
    </source>
</evidence>
<evidence type="ECO:0000256" key="8">
    <source>
        <dbReference type="ARBA" id="ARBA00023157"/>
    </source>
</evidence>
<dbReference type="PROSITE" id="PS00010">
    <property type="entry name" value="ASX_HYDROXYL"/>
    <property type="match status" value="1"/>
</dbReference>
<evidence type="ECO:0000259" key="15">
    <source>
        <dbReference type="PROSITE" id="PS50026"/>
    </source>
</evidence>
<dbReference type="PANTHER" id="PTHR27005">
    <property type="entry name" value="WALL-ASSOCIATED RECEPTOR KINASE-LIKE 21"/>
    <property type="match status" value="1"/>
</dbReference>
<dbReference type="InterPro" id="IPR011009">
    <property type="entry name" value="Kinase-like_dom_sf"/>
</dbReference>
<dbReference type="InterPro" id="IPR001245">
    <property type="entry name" value="Ser-Thr/Tyr_kinase_cat_dom"/>
</dbReference>
<comment type="caution">
    <text evidence="11">Lacks conserved residue(s) required for the propagation of feature annotation.</text>
</comment>
<evidence type="ECO:0000256" key="1">
    <source>
        <dbReference type="ARBA" id="ARBA00022527"/>
    </source>
</evidence>
<feature type="domain" description="Protein kinase" evidence="14">
    <location>
        <begin position="378"/>
        <end position="654"/>
    </location>
</feature>
<name>A0ABD3KU84_EUCGL</name>
<evidence type="ECO:0000256" key="2">
    <source>
        <dbReference type="ARBA" id="ARBA00022536"/>
    </source>
</evidence>
<feature type="signal peptide" evidence="13">
    <location>
        <begin position="1"/>
        <end position="16"/>
    </location>
</feature>
<keyword evidence="12" id="KW-0472">Membrane</keyword>
<keyword evidence="1" id="KW-0723">Serine/threonine-protein kinase</keyword>
<feature type="transmembrane region" description="Helical" evidence="12">
    <location>
        <begin position="316"/>
        <end position="337"/>
    </location>
</feature>
<evidence type="ECO:0000256" key="9">
    <source>
        <dbReference type="ARBA" id="ARBA00047558"/>
    </source>
</evidence>
<dbReference type="SUPFAM" id="SSF56112">
    <property type="entry name" value="Protein kinase-like (PK-like)"/>
    <property type="match status" value="1"/>
</dbReference>
<dbReference type="InterPro" id="IPR045274">
    <property type="entry name" value="WAK-like"/>
</dbReference>
<proteinExistence type="predicted"/>
<dbReference type="GO" id="GO:0005524">
    <property type="term" value="F:ATP binding"/>
    <property type="evidence" value="ECO:0007669"/>
    <property type="project" value="UniProtKB-KW"/>
</dbReference>
<keyword evidence="12" id="KW-0812">Transmembrane</keyword>
<keyword evidence="4 13" id="KW-0732">Signal</keyword>
<accession>A0ABD3KU84</accession>
<keyword evidence="8" id="KW-1015">Disulfide bond</keyword>
<dbReference type="InterPro" id="IPR008271">
    <property type="entry name" value="Ser/Thr_kinase_AS"/>
</dbReference>
<dbReference type="InterPro" id="IPR000152">
    <property type="entry name" value="EGF-type_Asp/Asn_hydroxyl_site"/>
</dbReference>
<gene>
    <name evidence="16" type="ORF">ACJRO7_022035</name>
</gene>
<protein>
    <recommendedName>
        <fullName evidence="18">Protein kinase domain-containing protein</fullName>
    </recommendedName>
</protein>
<dbReference type="Proteomes" id="UP001634007">
    <property type="component" value="Unassembled WGS sequence"/>
</dbReference>
<dbReference type="InterPro" id="IPR018097">
    <property type="entry name" value="EGF_Ca-bd_CS"/>
</dbReference>
<dbReference type="InterPro" id="IPR001881">
    <property type="entry name" value="EGF-like_Ca-bd_dom"/>
</dbReference>
<evidence type="ECO:0000259" key="14">
    <source>
        <dbReference type="PROSITE" id="PS50011"/>
    </source>
</evidence>
<dbReference type="SUPFAM" id="SSF57196">
    <property type="entry name" value="EGF/Laminin"/>
    <property type="match status" value="1"/>
</dbReference>
<dbReference type="PROSITE" id="PS50026">
    <property type="entry name" value="EGF_3"/>
    <property type="match status" value="1"/>
</dbReference>
<keyword evidence="2 11" id="KW-0245">EGF-like domain</keyword>
<dbReference type="Gene3D" id="1.10.510.10">
    <property type="entry name" value="Transferase(Phosphotransferase) domain 1"/>
    <property type="match status" value="1"/>
</dbReference>
<reference evidence="16 17" key="1">
    <citation type="submission" date="2024-11" db="EMBL/GenBank/DDBJ databases">
        <title>Chromosome-level genome assembly of Eucalyptus globulus Labill. provides insights into its genome evolution.</title>
        <authorList>
            <person name="Li X."/>
        </authorList>
    </citation>
    <scope>NUCLEOTIDE SEQUENCE [LARGE SCALE GENOMIC DNA]</scope>
    <source>
        <strain evidence="16">CL2024</strain>
        <tissue evidence="16">Fresh tender leaves</tissue>
    </source>
</reference>
<dbReference type="Gene3D" id="2.10.25.10">
    <property type="entry name" value="Laminin"/>
    <property type="match status" value="1"/>
</dbReference>
<comment type="caution">
    <text evidence="16">The sequence shown here is derived from an EMBL/GenBank/DDBJ whole genome shotgun (WGS) entry which is preliminary data.</text>
</comment>
<keyword evidence="6" id="KW-0547">Nucleotide-binding</keyword>
<dbReference type="FunFam" id="2.10.25.10:FF:000038">
    <property type="entry name" value="Fibrillin 2"/>
    <property type="match status" value="1"/>
</dbReference>
<dbReference type="InterPro" id="IPR000742">
    <property type="entry name" value="EGF"/>
</dbReference>
<keyword evidence="3" id="KW-0808">Transferase</keyword>
<dbReference type="PANTHER" id="PTHR27005:SF315">
    <property type="entry name" value="PROTEIN KINASE DOMAIN-CONTAINING PROTEIN"/>
    <property type="match status" value="1"/>
</dbReference>
<feature type="chain" id="PRO_5044779271" description="Protein kinase domain-containing protein" evidence="13">
    <location>
        <begin position="17"/>
        <end position="699"/>
    </location>
</feature>
<keyword evidence="5" id="KW-0677">Repeat</keyword>
<evidence type="ECO:0000256" key="11">
    <source>
        <dbReference type="PROSITE-ProRule" id="PRU00076"/>
    </source>
</evidence>
<dbReference type="InterPro" id="IPR000719">
    <property type="entry name" value="Prot_kinase_dom"/>
</dbReference>
<keyword evidence="17" id="KW-1185">Reference proteome</keyword>